<protein>
    <submittedName>
        <fullName evidence="1">Uncharacterized protein</fullName>
    </submittedName>
</protein>
<keyword evidence="2" id="KW-1185">Reference proteome</keyword>
<reference evidence="1 2" key="1">
    <citation type="submission" date="2015-11" db="EMBL/GenBank/DDBJ databases">
        <title>Bacillus caseinolyticus sp nov.</title>
        <authorList>
            <person name="Dastager S.G."/>
            <person name="Mawlankar R."/>
        </authorList>
    </citation>
    <scope>NUCLEOTIDE SEQUENCE [LARGE SCALE GENOMIC DNA]</scope>
    <source>
        <strain evidence="1 2">SGD-V-76</strain>
    </source>
</reference>
<organism evidence="1 2">
    <name type="scientific">Priestia veravalensis</name>
    <dbReference type="NCBI Taxonomy" id="1414648"/>
    <lineage>
        <taxon>Bacteria</taxon>
        <taxon>Bacillati</taxon>
        <taxon>Bacillota</taxon>
        <taxon>Bacilli</taxon>
        <taxon>Bacillales</taxon>
        <taxon>Bacillaceae</taxon>
        <taxon>Priestia</taxon>
    </lineage>
</organism>
<dbReference type="AlphaFoldDB" id="A0A0V8JKF6"/>
<proteinExistence type="predicted"/>
<comment type="caution">
    <text evidence="1">The sequence shown here is derived from an EMBL/GenBank/DDBJ whole genome shotgun (WGS) entry which is preliminary data.</text>
</comment>
<name>A0A0V8JKF6_9BACI</name>
<sequence>MKIKTSIHRLKSAGIPPGFFFSQADEDELHQALGVTLKKIDLQKAFKECITISKSEWVGEVDRAQLCLSSQRMEW</sequence>
<dbReference type="EMBL" id="LNQP01000043">
    <property type="protein sequence ID" value="KSU87471.1"/>
    <property type="molecule type" value="Genomic_DNA"/>
</dbReference>
<evidence type="ECO:0000313" key="2">
    <source>
        <dbReference type="Proteomes" id="UP000053681"/>
    </source>
</evidence>
<dbReference type="Proteomes" id="UP000053681">
    <property type="component" value="Unassembled WGS sequence"/>
</dbReference>
<evidence type="ECO:0000313" key="1">
    <source>
        <dbReference type="EMBL" id="KSU87471.1"/>
    </source>
</evidence>
<gene>
    <name evidence="1" type="ORF">AS180_13035</name>
</gene>
<dbReference type="RefSeq" id="WP_062686905.1">
    <property type="nucleotide sequence ID" value="NZ_KQ758658.1"/>
</dbReference>
<accession>A0A0V8JKF6</accession>